<gene>
    <name evidence="2" type="ORF">HMPREF1541_07531</name>
</gene>
<dbReference type="GO" id="GO:0003677">
    <property type="term" value="F:DNA binding"/>
    <property type="evidence" value="ECO:0007669"/>
    <property type="project" value="InterPro"/>
</dbReference>
<dbReference type="VEuPathDB" id="FungiDB:HMPREF1541_07531"/>
<keyword evidence="3" id="KW-1185">Reference proteome</keyword>
<dbReference type="EMBL" id="KB822723">
    <property type="protein sequence ID" value="ETN37908.1"/>
    <property type="molecule type" value="Genomic_DNA"/>
</dbReference>
<dbReference type="PROSITE" id="PS50181">
    <property type="entry name" value="FBOX"/>
    <property type="match status" value="1"/>
</dbReference>
<dbReference type="AlphaFoldDB" id="W2RQD9"/>
<dbReference type="GeneID" id="19974870"/>
<evidence type="ECO:0000259" key="1">
    <source>
        <dbReference type="PROSITE" id="PS50181"/>
    </source>
</evidence>
<name>W2RQD9_CYPE1</name>
<dbReference type="Pfam" id="PF13369">
    <property type="entry name" value="Transglut_core2"/>
    <property type="match status" value="1"/>
</dbReference>
<dbReference type="PANTHER" id="PTHR31350">
    <property type="entry name" value="SI:DKEY-261L7.2"/>
    <property type="match status" value="1"/>
</dbReference>
<dbReference type="NCBIfam" id="TIGR02097">
    <property type="entry name" value="yccV"/>
    <property type="match status" value="1"/>
</dbReference>
<dbReference type="Proteomes" id="UP000030752">
    <property type="component" value="Unassembled WGS sequence"/>
</dbReference>
<dbReference type="InParanoid" id="W2RQD9"/>
<dbReference type="STRING" id="1220924.W2RQD9"/>
<feature type="domain" description="F-box" evidence="1">
    <location>
        <begin position="6"/>
        <end position="52"/>
    </location>
</feature>
<dbReference type="InterPro" id="IPR036047">
    <property type="entry name" value="F-box-like_dom_sf"/>
</dbReference>
<dbReference type="Pfam" id="PF08755">
    <property type="entry name" value="YccV-like"/>
    <property type="match status" value="1"/>
</dbReference>
<dbReference type="InterPro" id="IPR036623">
    <property type="entry name" value="Hemimethylated_DNA-bd_sf"/>
</dbReference>
<dbReference type="InterPro" id="IPR032698">
    <property type="entry name" value="SirB1_N"/>
</dbReference>
<dbReference type="HOGENOM" id="CLU_020266_0_0_1"/>
<accession>W2RQD9</accession>
<protein>
    <recommendedName>
        <fullName evidence="1">F-box domain-containing protein</fullName>
    </recommendedName>
</protein>
<dbReference type="OrthoDB" id="28868at2759"/>
<dbReference type="InterPro" id="IPR001810">
    <property type="entry name" value="F-box_dom"/>
</dbReference>
<sequence>MAASLESKLLGLPDELLRAVLDHIGPLSLASVQSTCRRLNAVGADPGLWEHACLTFFTWWDKHHDLENKRKDPSFKGWKQLFADRWASSQRTDRALSDLIARETNRLDRVADILNAGYDAKDVLSSAFYNSANTGMHLAQRYWSHAALGHLHRYMACEEWAYLKHRPETPNATERSFAALDMFVLGERREGDIDDIFAMLDSYAASIRDANPAIDSFTPRQKAITIAAHLLEHNWTGISDSRNYHSLDHMFLGVALFSSNRNSVPLISAIIYCYVVRQFSLEAQPISYPFHVHALVTLPSGATTDFDGQPLPSTTEPFSEHTHLYMDPFNTSDPIPASHLTSQLRFIAPTSTPNQINSYLSPASPRDLTIRAAHNILAAPSHYAGPPLFPIDINAAAFGALLALILIPPAPHPAQIQHHLSVVAQHFAFHFDHDVRLFMHHVLPAASSIPNAQAYATLVERLHARDATPKTPKRRDAPENSPVKYAVGQVFRHRIRSYLAVVYGWDGWCRMDEQWIVQNSVDRLARGRAQPFYNVLAEDESTRYVAEENVMLLTKEELAELGLVYDRFPMEIGLWFRRYDAEAGRFVSNVREEYPDD</sequence>
<dbReference type="Pfam" id="PF12937">
    <property type="entry name" value="F-box-like"/>
    <property type="match status" value="1"/>
</dbReference>
<dbReference type="RefSeq" id="XP_008720077.1">
    <property type="nucleotide sequence ID" value="XM_008721855.1"/>
</dbReference>
<dbReference type="PANTHER" id="PTHR31350:SF27">
    <property type="entry name" value="HEMIMETHYLATED DNA-BINDING DOMAIN-CONTAINING PROTEIN"/>
    <property type="match status" value="1"/>
</dbReference>
<dbReference type="SMART" id="SM00992">
    <property type="entry name" value="YccV-like"/>
    <property type="match status" value="1"/>
</dbReference>
<organism evidence="2 3">
    <name type="scientific">Cyphellophora europaea (strain CBS 101466)</name>
    <name type="common">Phialophora europaea</name>
    <dbReference type="NCBI Taxonomy" id="1220924"/>
    <lineage>
        <taxon>Eukaryota</taxon>
        <taxon>Fungi</taxon>
        <taxon>Dikarya</taxon>
        <taxon>Ascomycota</taxon>
        <taxon>Pezizomycotina</taxon>
        <taxon>Eurotiomycetes</taxon>
        <taxon>Chaetothyriomycetidae</taxon>
        <taxon>Chaetothyriales</taxon>
        <taxon>Cyphellophoraceae</taxon>
        <taxon>Cyphellophora</taxon>
    </lineage>
</organism>
<dbReference type="Gene3D" id="2.30.30.390">
    <property type="entry name" value="Hemimethylated DNA-binding domain"/>
    <property type="match status" value="1"/>
</dbReference>
<dbReference type="eggNOG" id="ENOG502QS7Z">
    <property type="taxonomic scope" value="Eukaryota"/>
</dbReference>
<dbReference type="InterPro" id="IPR011722">
    <property type="entry name" value="Hemimethylated_DNA-bd_dom"/>
</dbReference>
<reference evidence="2 3" key="1">
    <citation type="submission" date="2013-03" db="EMBL/GenBank/DDBJ databases">
        <title>The Genome Sequence of Phialophora europaea CBS 101466.</title>
        <authorList>
            <consortium name="The Broad Institute Genomics Platform"/>
            <person name="Cuomo C."/>
            <person name="de Hoog S."/>
            <person name="Gorbushina A."/>
            <person name="Walker B."/>
            <person name="Young S.K."/>
            <person name="Zeng Q."/>
            <person name="Gargeya S."/>
            <person name="Fitzgerald M."/>
            <person name="Haas B."/>
            <person name="Abouelleil A."/>
            <person name="Allen A.W."/>
            <person name="Alvarado L."/>
            <person name="Arachchi H.M."/>
            <person name="Berlin A.M."/>
            <person name="Chapman S.B."/>
            <person name="Gainer-Dewar J."/>
            <person name="Goldberg J."/>
            <person name="Griggs A."/>
            <person name="Gujja S."/>
            <person name="Hansen M."/>
            <person name="Howarth C."/>
            <person name="Imamovic A."/>
            <person name="Ireland A."/>
            <person name="Larimer J."/>
            <person name="McCowan C."/>
            <person name="Murphy C."/>
            <person name="Pearson M."/>
            <person name="Poon T.W."/>
            <person name="Priest M."/>
            <person name="Roberts A."/>
            <person name="Saif S."/>
            <person name="Shea T."/>
            <person name="Sisk P."/>
            <person name="Sykes S."/>
            <person name="Wortman J."/>
            <person name="Nusbaum C."/>
            <person name="Birren B."/>
        </authorList>
    </citation>
    <scope>NUCLEOTIDE SEQUENCE [LARGE SCALE GENOMIC DNA]</scope>
    <source>
        <strain evidence="2 3">CBS 101466</strain>
    </source>
</reference>
<dbReference type="SMART" id="SM00256">
    <property type="entry name" value="FBOX"/>
    <property type="match status" value="1"/>
</dbReference>
<dbReference type="Gene3D" id="1.20.1280.50">
    <property type="match status" value="1"/>
</dbReference>
<dbReference type="SUPFAM" id="SSF81383">
    <property type="entry name" value="F-box domain"/>
    <property type="match status" value="1"/>
</dbReference>
<dbReference type="SUPFAM" id="SSF141255">
    <property type="entry name" value="YccV-like"/>
    <property type="match status" value="1"/>
</dbReference>
<evidence type="ECO:0000313" key="2">
    <source>
        <dbReference type="EMBL" id="ETN37908.1"/>
    </source>
</evidence>
<proteinExistence type="predicted"/>
<evidence type="ECO:0000313" key="3">
    <source>
        <dbReference type="Proteomes" id="UP000030752"/>
    </source>
</evidence>